<evidence type="ECO:0000256" key="1">
    <source>
        <dbReference type="SAM" id="MobiDB-lite"/>
    </source>
</evidence>
<name>A0AAW0ZGQ3_9HYME</name>
<comment type="caution">
    <text evidence="2">The sequence shown here is derived from an EMBL/GenBank/DDBJ whole genome shotgun (WGS) entry which is preliminary data.</text>
</comment>
<organism evidence="2 3">
    <name type="scientific">Tetragonisca angustula</name>
    <dbReference type="NCBI Taxonomy" id="166442"/>
    <lineage>
        <taxon>Eukaryota</taxon>
        <taxon>Metazoa</taxon>
        <taxon>Ecdysozoa</taxon>
        <taxon>Arthropoda</taxon>
        <taxon>Hexapoda</taxon>
        <taxon>Insecta</taxon>
        <taxon>Pterygota</taxon>
        <taxon>Neoptera</taxon>
        <taxon>Endopterygota</taxon>
        <taxon>Hymenoptera</taxon>
        <taxon>Apocrita</taxon>
        <taxon>Aculeata</taxon>
        <taxon>Apoidea</taxon>
        <taxon>Anthophila</taxon>
        <taxon>Apidae</taxon>
        <taxon>Tetragonisca</taxon>
    </lineage>
</organism>
<proteinExistence type="predicted"/>
<dbReference type="EMBL" id="JAWNGG020000205">
    <property type="protein sequence ID" value="KAK9296751.1"/>
    <property type="molecule type" value="Genomic_DNA"/>
</dbReference>
<sequence length="243" mass="28301">MEDFKKELMDRLCERMGKELSELGLIQPRRPLQDGIERIREEINPEIKSENKGREGNKEEDRHQMQSEWVEVIGRKKGRKSERQPPRYNREKERYPREAEKGDKKILRLPRRSAVTLTVAPGSQLKYAEVMREARVVKLKEIGIENIRCRKSMTRAMIIEVPGKDNQEKADKLPDKLRKVFGDSSEVRIGRSEKRAEIRITDQDNSVTAQNVIESIALHGEYRPEQISVGEIRRPTGRSMDTV</sequence>
<gene>
    <name evidence="2" type="ORF">QLX08_009363</name>
</gene>
<feature type="compositionally biased region" description="Basic and acidic residues" evidence="1">
    <location>
        <begin position="81"/>
        <end position="102"/>
    </location>
</feature>
<keyword evidence="3" id="KW-1185">Reference proteome</keyword>
<dbReference type="AlphaFoldDB" id="A0AAW0ZGQ3"/>
<accession>A0AAW0ZGQ3</accession>
<evidence type="ECO:0000313" key="3">
    <source>
        <dbReference type="Proteomes" id="UP001432146"/>
    </source>
</evidence>
<reference evidence="2 3" key="1">
    <citation type="submission" date="2024-05" db="EMBL/GenBank/DDBJ databases">
        <title>The nuclear and mitochondrial genome assemblies of Tetragonisca angustula (Apidae: Meliponini), a tiny yet remarkable pollinator in the Neotropics.</title>
        <authorList>
            <person name="Ferrari R."/>
            <person name="Ricardo P.C."/>
            <person name="Dias F.C."/>
            <person name="Araujo N.S."/>
            <person name="Soares D.O."/>
            <person name="Zhou Q.-S."/>
            <person name="Zhu C.-D."/>
            <person name="Coutinho L."/>
            <person name="Airas M.C."/>
            <person name="Batista T.M."/>
        </authorList>
    </citation>
    <scope>NUCLEOTIDE SEQUENCE [LARGE SCALE GENOMIC DNA]</scope>
    <source>
        <strain evidence="2">ASF017062</strain>
        <tissue evidence="2">Abdomen</tissue>
    </source>
</reference>
<evidence type="ECO:0000313" key="2">
    <source>
        <dbReference type="EMBL" id="KAK9296751.1"/>
    </source>
</evidence>
<feature type="compositionally biased region" description="Basic and acidic residues" evidence="1">
    <location>
        <begin position="40"/>
        <end position="65"/>
    </location>
</feature>
<protein>
    <submittedName>
        <fullName evidence="2">Uncharacterized protein</fullName>
    </submittedName>
</protein>
<feature type="region of interest" description="Disordered" evidence="1">
    <location>
        <begin position="40"/>
        <end position="102"/>
    </location>
</feature>
<dbReference type="Proteomes" id="UP001432146">
    <property type="component" value="Unassembled WGS sequence"/>
</dbReference>